<sequence>MKTISKLTGLLVTVLVTTLVLWACKKQDDASGTADREEFASVSSESDAAAEVVFDDVFNNVMGVSSEVAIGGTGVFGRVDVSSSSNGNRIDGVDSITCYVVTTKQLSTSTRFPLQITIDFGSGCIGKDGRTRKGRIIVLYTGHLGTSGNSATASFDGFYLDNIKVEGTYKLTNTGTTGQKSYTIQIINAKLSNSNGDYIQWSSEKTITQIEGGATPLLALDDVYNITGGASGAVSAGNKYFQWSTVITAALRKKFGCRWITLGTLSLKKGNDAVAVLDYGPGTCDNKASFTVNGVSHEITLH</sequence>
<reference evidence="1 2" key="1">
    <citation type="submission" date="2016-03" db="EMBL/GenBank/DDBJ databases">
        <title>Niastella vici sp. nov., isolated from farmland soil.</title>
        <authorList>
            <person name="Chen L."/>
            <person name="Wang D."/>
            <person name="Yang S."/>
            <person name="Wang G."/>
        </authorList>
    </citation>
    <scope>NUCLEOTIDE SEQUENCE [LARGE SCALE GENOMIC DNA]</scope>
    <source>
        <strain evidence="1 2">DJ57</strain>
    </source>
</reference>
<protein>
    <submittedName>
        <fullName evidence="1">Uncharacterized protein</fullName>
    </submittedName>
</protein>
<dbReference type="EMBL" id="LVYD01000041">
    <property type="protein sequence ID" value="OQP64855.1"/>
    <property type="molecule type" value="Genomic_DNA"/>
</dbReference>
<organism evidence="1 2">
    <name type="scientific">Niastella vici</name>
    <dbReference type="NCBI Taxonomy" id="1703345"/>
    <lineage>
        <taxon>Bacteria</taxon>
        <taxon>Pseudomonadati</taxon>
        <taxon>Bacteroidota</taxon>
        <taxon>Chitinophagia</taxon>
        <taxon>Chitinophagales</taxon>
        <taxon>Chitinophagaceae</taxon>
        <taxon>Niastella</taxon>
    </lineage>
</organism>
<comment type="caution">
    <text evidence="1">The sequence shown here is derived from an EMBL/GenBank/DDBJ whole genome shotgun (WGS) entry which is preliminary data.</text>
</comment>
<keyword evidence="2" id="KW-1185">Reference proteome</keyword>
<name>A0A1V9G2I1_9BACT</name>
<gene>
    <name evidence="1" type="ORF">A3860_19060</name>
</gene>
<accession>A0A1V9G2I1</accession>
<dbReference type="OrthoDB" id="1114031at2"/>
<dbReference type="RefSeq" id="WP_081146688.1">
    <property type="nucleotide sequence ID" value="NZ_LVYD01000041.1"/>
</dbReference>
<dbReference type="Proteomes" id="UP000192796">
    <property type="component" value="Unassembled WGS sequence"/>
</dbReference>
<dbReference type="STRING" id="1703345.A3860_19060"/>
<evidence type="ECO:0000313" key="2">
    <source>
        <dbReference type="Proteomes" id="UP000192796"/>
    </source>
</evidence>
<proteinExistence type="predicted"/>
<evidence type="ECO:0000313" key="1">
    <source>
        <dbReference type="EMBL" id="OQP64855.1"/>
    </source>
</evidence>
<dbReference type="AlphaFoldDB" id="A0A1V9G2I1"/>